<dbReference type="PROSITE" id="PS51746">
    <property type="entry name" value="PPM_2"/>
    <property type="match status" value="1"/>
</dbReference>
<dbReference type="Pfam" id="PF13672">
    <property type="entry name" value="PP2C_2"/>
    <property type="match status" value="1"/>
</dbReference>
<keyword evidence="4" id="KW-1185">Reference proteome</keyword>
<feature type="region of interest" description="Disordered" evidence="1">
    <location>
        <begin position="262"/>
        <end position="285"/>
    </location>
</feature>
<name>A0ABV8TZ23_9ACTN</name>
<dbReference type="SMART" id="SM00331">
    <property type="entry name" value="PP2C_SIG"/>
    <property type="match status" value="1"/>
</dbReference>
<dbReference type="InterPro" id="IPR036457">
    <property type="entry name" value="PPM-type-like_dom_sf"/>
</dbReference>
<gene>
    <name evidence="3" type="ORF">ACFPET_12765</name>
</gene>
<feature type="compositionally biased region" description="Low complexity" evidence="1">
    <location>
        <begin position="266"/>
        <end position="276"/>
    </location>
</feature>
<dbReference type="CDD" id="cd00143">
    <property type="entry name" value="PP2Cc"/>
    <property type="match status" value="1"/>
</dbReference>
<dbReference type="GO" id="GO:0004722">
    <property type="term" value="F:protein serine/threonine phosphatase activity"/>
    <property type="evidence" value="ECO:0007669"/>
    <property type="project" value="UniProtKB-EC"/>
</dbReference>
<dbReference type="SMART" id="SM00332">
    <property type="entry name" value="PP2Cc"/>
    <property type="match status" value="1"/>
</dbReference>
<feature type="domain" description="PPM-type phosphatase" evidence="2">
    <location>
        <begin position="37"/>
        <end position="258"/>
    </location>
</feature>
<protein>
    <submittedName>
        <fullName evidence="3">PP2C family protein-serine/threonine phosphatase</fullName>
        <ecNumber evidence="3">3.1.3.16</ecNumber>
    </submittedName>
</protein>
<proteinExistence type="predicted"/>
<dbReference type="Gene3D" id="3.60.40.10">
    <property type="entry name" value="PPM-type phosphatase domain"/>
    <property type="match status" value="1"/>
</dbReference>
<sequence length="285" mass="30100">MMTLCRFCRGEVDREGYCRQCGNRSADAWDRRSLGSDAGPFGVSHRGRAHQVNQDAFTVGRKDSWAFMALCDGVSSTADAERAARLAVWEARKVLLAVAGTVEPGEALAAAWESARLRLVEISEDMGTLPSCTFVAVLARGREAWVCSAGDSRAYWLPSDGEAEVLTHDDADALGRLTAWLGSTGPTASPVAQHFSFRADGLLAVCSDGLWKYAETPGRLRSVLSGSPGPLSRSVLALLEFALDSGGYDDVSVALCPVPVPPPPSGGAVRAAPARPILSPDGGRP</sequence>
<evidence type="ECO:0000313" key="3">
    <source>
        <dbReference type="EMBL" id="MFC4336076.1"/>
    </source>
</evidence>
<dbReference type="EMBL" id="JBHSDK010000015">
    <property type="protein sequence ID" value="MFC4336076.1"/>
    <property type="molecule type" value="Genomic_DNA"/>
</dbReference>
<comment type="caution">
    <text evidence="3">The sequence shown here is derived from an EMBL/GenBank/DDBJ whole genome shotgun (WGS) entry which is preliminary data.</text>
</comment>
<dbReference type="InterPro" id="IPR001932">
    <property type="entry name" value="PPM-type_phosphatase-like_dom"/>
</dbReference>
<reference evidence="4" key="1">
    <citation type="journal article" date="2019" name="Int. J. Syst. Evol. Microbiol.">
        <title>The Global Catalogue of Microorganisms (GCM) 10K type strain sequencing project: providing services to taxonomists for standard genome sequencing and annotation.</title>
        <authorList>
            <consortium name="The Broad Institute Genomics Platform"/>
            <consortium name="The Broad Institute Genome Sequencing Center for Infectious Disease"/>
            <person name="Wu L."/>
            <person name="Ma J."/>
        </authorList>
    </citation>
    <scope>NUCLEOTIDE SEQUENCE [LARGE SCALE GENOMIC DNA]</scope>
    <source>
        <strain evidence="4">IBRC-M 10908</strain>
    </source>
</reference>
<evidence type="ECO:0000256" key="1">
    <source>
        <dbReference type="SAM" id="MobiDB-lite"/>
    </source>
</evidence>
<dbReference type="RefSeq" id="WP_380621715.1">
    <property type="nucleotide sequence ID" value="NZ_JBHSDK010000015.1"/>
</dbReference>
<accession>A0ABV8TZ23</accession>
<dbReference type="EC" id="3.1.3.16" evidence="3"/>
<keyword evidence="3" id="KW-0378">Hydrolase</keyword>
<organism evidence="3 4">
    <name type="scientific">Salininema proteolyticum</name>
    <dbReference type="NCBI Taxonomy" id="1607685"/>
    <lineage>
        <taxon>Bacteria</taxon>
        <taxon>Bacillati</taxon>
        <taxon>Actinomycetota</taxon>
        <taxon>Actinomycetes</taxon>
        <taxon>Glycomycetales</taxon>
        <taxon>Glycomycetaceae</taxon>
        <taxon>Salininema</taxon>
    </lineage>
</organism>
<dbReference type="SUPFAM" id="SSF81606">
    <property type="entry name" value="PP2C-like"/>
    <property type="match status" value="1"/>
</dbReference>
<evidence type="ECO:0000259" key="2">
    <source>
        <dbReference type="PROSITE" id="PS51746"/>
    </source>
</evidence>
<evidence type="ECO:0000313" key="4">
    <source>
        <dbReference type="Proteomes" id="UP001595823"/>
    </source>
</evidence>
<dbReference type="Proteomes" id="UP001595823">
    <property type="component" value="Unassembled WGS sequence"/>
</dbReference>